<organism evidence="2">
    <name type="scientific">Streptomyces sp. NBC_01401</name>
    <dbReference type="NCBI Taxonomy" id="2903854"/>
    <lineage>
        <taxon>Bacteria</taxon>
        <taxon>Bacillati</taxon>
        <taxon>Actinomycetota</taxon>
        <taxon>Actinomycetes</taxon>
        <taxon>Kitasatosporales</taxon>
        <taxon>Streptomycetaceae</taxon>
        <taxon>Streptomyces</taxon>
    </lineage>
</organism>
<evidence type="ECO:0008006" key="3">
    <source>
        <dbReference type="Google" id="ProtNLM"/>
    </source>
</evidence>
<evidence type="ECO:0000256" key="1">
    <source>
        <dbReference type="SAM" id="MobiDB-lite"/>
    </source>
</evidence>
<dbReference type="EMBL" id="CP109535">
    <property type="protein sequence ID" value="WTY94820.1"/>
    <property type="molecule type" value="Genomic_DNA"/>
</dbReference>
<dbReference type="AlphaFoldDB" id="A0AAU3GSM1"/>
<evidence type="ECO:0000313" key="2">
    <source>
        <dbReference type="EMBL" id="WTY94820.1"/>
    </source>
</evidence>
<proteinExistence type="predicted"/>
<sequence length="84" mass="9203">MYRPFGPFDLSTFRPGQGERPERHAVHLHGGAWINEITGHHWKLIAHLAAAAVHEAPGMVHVYPLLPIPEGRAARAAMAGLPRS</sequence>
<reference evidence="2" key="1">
    <citation type="submission" date="2022-10" db="EMBL/GenBank/DDBJ databases">
        <title>The complete genomes of actinobacterial strains from the NBC collection.</title>
        <authorList>
            <person name="Joergensen T.S."/>
            <person name="Alvarez Arevalo M."/>
            <person name="Sterndorff E.B."/>
            <person name="Faurdal D."/>
            <person name="Vuksanovic O."/>
            <person name="Mourched A.-S."/>
            <person name="Charusanti P."/>
            <person name="Shaw S."/>
            <person name="Blin K."/>
            <person name="Weber T."/>
        </authorList>
    </citation>
    <scope>NUCLEOTIDE SEQUENCE</scope>
    <source>
        <strain evidence="2">NBC_01401</strain>
    </source>
</reference>
<gene>
    <name evidence="2" type="ORF">OG626_07870</name>
</gene>
<protein>
    <recommendedName>
        <fullName evidence="3">Alpha/beta hydrolase</fullName>
    </recommendedName>
</protein>
<name>A0AAU3GSM1_9ACTN</name>
<feature type="region of interest" description="Disordered" evidence="1">
    <location>
        <begin position="1"/>
        <end position="21"/>
    </location>
</feature>
<accession>A0AAU3GSM1</accession>